<proteinExistence type="predicted"/>
<evidence type="ECO:0008006" key="5">
    <source>
        <dbReference type="Google" id="ProtNLM"/>
    </source>
</evidence>
<organism evidence="3 4">
    <name type="scientific">Rhizoctonia solani</name>
    <dbReference type="NCBI Taxonomy" id="456999"/>
    <lineage>
        <taxon>Eukaryota</taxon>
        <taxon>Fungi</taxon>
        <taxon>Dikarya</taxon>
        <taxon>Basidiomycota</taxon>
        <taxon>Agaricomycotina</taxon>
        <taxon>Agaricomycetes</taxon>
        <taxon>Cantharellales</taxon>
        <taxon>Ceratobasidiaceae</taxon>
        <taxon>Rhizoctonia</taxon>
    </lineage>
</organism>
<dbReference type="InterPro" id="IPR036305">
    <property type="entry name" value="RGS_sf"/>
</dbReference>
<evidence type="ECO:0000313" key="3">
    <source>
        <dbReference type="EMBL" id="CAE7191528.1"/>
    </source>
</evidence>
<feature type="region of interest" description="Disordered" evidence="1">
    <location>
        <begin position="137"/>
        <end position="175"/>
    </location>
</feature>
<keyword evidence="2" id="KW-0472">Membrane</keyword>
<feature type="compositionally biased region" description="Low complexity" evidence="1">
    <location>
        <begin position="366"/>
        <end position="381"/>
    </location>
</feature>
<feature type="transmembrane region" description="Helical" evidence="2">
    <location>
        <begin position="459"/>
        <end position="481"/>
    </location>
</feature>
<dbReference type="EMBL" id="CAJNJQ010003094">
    <property type="protein sequence ID" value="CAE7191528.1"/>
    <property type="molecule type" value="Genomic_DNA"/>
</dbReference>
<feature type="transmembrane region" description="Helical" evidence="2">
    <location>
        <begin position="245"/>
        <end position="270"/>
    </location>
</feature>
<protein>
    <recommendedName>
        <fullName evidence="5">RGS domain-containing protein</fullName>
    </recommendedName>
</protein>
<dbReference type="Proteomes" id="UP000663827">
    <property type="component" value="Unassembled WGS sequence"/>
</dbReference>
<dbReference type="PANTHER" id="PTHR39466:SF1">
    <property type="entry name" value="RGS DOMAIN-CONTAINING PROTEIN"/>
    <property type="match status" value="1"/>
</dbReference>
<evidence type="ECO:0000256" key="2">
    <source>
        <dbReference type="SAM" id="Phobius"/>
    </source>
</evidence>
<feature type="compositionally biased region" description="Polar residues" evidence="1">
    <location>
        <begin position="356"/>
        <end position="365"/>
    </location>
</feature>
<evidence type="ECO:0000313" key="4">
    <source>
        <dbReference type="Proteomes" id="UP000663827"/>
    </source>
</evidence>
<feature type="compositionally biased region" description="Polar residues" evidence="1">
    <location>
        <begin position="156"/>
        <end position="167"/>
    </location>
</feature>
<accession>A0A8H3E8V8</accession>
<comment type="caution">
    <text evidence="3">The sequence shown here is derived from an EMBL/GenBank/DDBJ whole genome shotgun (WGS) entry which is preliminary data.</text>
</comment>
<feature type="compositionally biased region" description="Basic and acidic residues" evidence="1">
    <location>
        <begin position="303"/>
        <end position="316"/>
    </location>
</feature>
<feature type="transmembrane region" description="Helical" evidence="2">
    <location>
        <begin position="211"/>
        <end position="233"/>
    </location>
</feature>
<keyword evidence="2" id="KW-1133">Transmembrane helix</keyword>
<evidence type="ECO:0000256" key="1">
    <source>
        <dbReference type="SAM" id="MobiDB-lite"/>
    </source>
</evidence>
<reference evidence="3" key="1">
    <citation type="submission" date="2021-01" db="EMBL/GenBank/DDBJ databases">
        <authorList>
            <person name="Kaushik A."/>
        </authorList>
    </citation>
    <scope>NUCLEOTIDE SEQUENCE</scope>
    <source>
        <strain evidence="3">AG5</strain>
    </source>
</reference>
<feature type="compositionally biased region" description="Pro residues" evidence="1">
    <location>
        <begin position="141"/>
        <end position="150"/>
    </location>
</feature>
<keyword evidence="2" id="KW-0812">Transmembrane</keyword>
<name>A0A8H3E8V8_9AGAM</name>
<feature type="region of interest" description="Disordered" evidence="1">
    <location>
        <begin position="296"/>
        <end position="316"/>
    </location>
</feature>
<dbReference type="SUPFAM" id="SSF48097">
    <property type="entry name" value="Regulator of G-protein signaling, RGS"/>
    <property type="match status" value="1"/>
</dbReference>
<dbReference type="AlphaFoldDB" id="A0A8H3E8V8"/>
<dbReference type="PANTHER" id="PTHR39466">
    <property type="entry name" value="RGS DOMAIN-CONTAINING PROTEIN"/>
    <property type="match status" value="1"/>
</dbReference>
<feature type="compositionally biased region" description="Polar residues" evidence="1">
    <location>
        <begin position="382"/>
        <end position="398"/>
    </location>
</feature>
<sequence>MASYRRPAHYPYSFKALKDVPRRLFYPPRSEIKIGRVRSMSLTPLFEVKLADVLDGQHLPPLSRKDFEEYLLFAEHSAENLYFFEWLKGYTEAYNAWTQAGTPHSAPLALSWSRAKQTFLANDAHFKLNLSNVALEGLPNAPEPTQPPQPISSTAMSQEPSGSSQARPVQPSYPSPIALTKVRSEVEDMLRESLNRFVCGSCGNSGRARGLFGISLGVITIAAGLAPVLISILQGRGGRGLRAAAIPIFWLGAWITIMSLHGVCILIFLFGDARQLYPYELARPKITPLIGEPRETMLSSPEAKPHNNSEKSGDPADHVQLHVDLEQGHMGSYSSASTIGKYYSASSVERGDHTRGQSCELTVTGSPQMGSPQTTTQSPTSAHNLMQQPSTRTGTVTSPQRWSFDFDALPRSTPNAEANPDQWGSTLPVRPGEKLGGIPTFGPLTKVLSPIVTRAQWEIVVRSAIMAVAVAAILGAICLAVPARR</sequence>
<feature type="region of interest" description="Disordered" evidence="1">
    <location>
        <begin position="348"/>
        <end position="398"/>
    </location>
</feature>
<gene>
    <name evidence="3" type="ORF">RDB_LOCUS128417</name>
</gene>